<dbReference type="Gene3D" id="2.60.120.560">
    <property type="entry name" value="Exo-inulinase, domain 1"/>
    <property type="match status" value="1"/>
</dbReference>
<dbReference type="InterPro" id="IPR011330">
    <property type="entry name" value="Glyco_hydro/deAcase_b/a-brl"/>
</dbReference>
<dbReference type="Proteomes" id="UP000012081">
    <property type="component" value="Unassembled WGS sequence"/>
</dbReference>
<comment type="caution">
    <text evidence="2">The sequence shown here is derived from an EMBL/GenBank/DDBJ whole genome shotgun (WGS) entry which is preliminary data.</text>
</comment>
<keyword evidence="1" id="KW-1133">Transmembrane helix</keyword>
<sequence length="588" mass="67312">MTQGKQNVVLDYRKKNRAKRMKTIVQLILLLAVAILLYQTVFDVRKYAEPDKTAWSNHDGFIALSYFGVGRSGTPKLVAKKQLDEHLKALYDQGYVTISQQDILDFYEKGKPLPEKALFLSFEDGRNDSSLFAQPLLEKYNYKATFLSYANKMGNSDHKFLQPKDMLKMMKTGYWELGTNGYRLTYINIFDKQGRFIGMKDETELVSKEDVEYYNHYLMDFIRDENMIPVENRTVMEERINHDYKAMKDIYTGSLGFVPQVYMIMHANVLYEGMNPLVSNANSENIKQLFKMHFNREGNAFNDSERSLYDLTRVQPAPYWYTNHLLMKIQKDTGQKMKFVSGDEQHADQWRRISGAAEFIDNRIALTSPPAGAGMLYLHDSNGLKNVGLTAKIAGNVVGKQMFYVRYDREKDSFIRVTFENNEVRVEQKKPGQAAQQVFIQPLSEIQWKPEDLSFDKATVYSKEQTAAGAPSDEGKYPVNIKHTRDVEIVVQENKWKLAIDGQTLLDNQEVDSAIGNGGVALASEYSKQNKKDDIYDGVFDDVQIVSLEKENSSPAVLFSNKHTGFQGVVHHVEKAINASIDWAIDTF</sequence>
<dbReference type="PATRIC" id="fig|1300222.3.peg.2726"/>
<dbReference type="InterPro" id="IPR051398">
    <property type="entry name" value="Polysacch_Deacetylase"/>
</dbReference>
<dbReference type="STRING" id="1300222.I532_13039"/>
<dbReference type="AlphaFoldDB" id="M8DGK4"/>
<evidence type="ECO:0000256" key="1">
    <source>
        <dbReference type="SAM" id="Phobius"/>
    </source>
</evidence>
<dbReference type="EMBL" id="APBN01000004">
    <property type="protein sequence ID" value="EMT52583.1"/>
    <property type="molecule type" value="Genomic_DNA"/>
</dbReference>
<evidence type="ECO:0000313" key="2">
    <source>
        <dbReference type="EMBL" id="EMT52583.1"/>
    </source>
</evidence>
<protein>
    <submittedName>
        <fullName evidence="2">Uncharacterized protein</fullName>
    </submittedName>
</protein>
<dbReference type="PANTHER" id="PTHR34216:SF3">
    <property type="entry name" value="POLY-BETA-1,6-N-ACETYL-D-GLUCOSAMINE N-DEACETYLASE"/>
    <property type="match status" value="1"/>
</dbReference>
<keyword evidence="3" id="KW-1185">Reference proteome</keyword>
<feature type="transmembrane region" description="Helical" evidence="1">
    <location>
        <begin position="23"/>
        <end position="42"/>
    </location>
</feature>
<dbReference type="PANTHER" id="PTHR34216">
    <property type="match status" value="1"/>
</dbReference>
<organism evidence="2 3">
    <name type="scientific">Brevibacillus borstelensis AK1</name>
    <dbReference type="NCBI Taxonomy" id="1300222"/>
    <lineage>
        <taxon>Bacteria</taxon>
        <taxon>Bacillati</taxon>
        <taxon>Bacillota</taxon>
        <taxon>Bacilli</taxon>
        <taxon>Bacillales</taxon>
        <taxon>Paenibacillaceae</taxon>
        <taxon>Brevibacillus</taxon>
    </lineage>
</organism>
<evidence type="ECO:0000313" key="3">
    <source>
        <dbReference type="Proteomes" id="UP000012081"/>
    </source>
</evidence>
<gene>
    <name evidence="2" type="ORF">I532_13039</name>
</gene>
<dbReference type="RefSeq" id="WP_003388728.1">
    <property type="nucleotide sequence ID" value="NZ_APBN01000004.1"/>
</dbReference>
<name>M8DGK4_9BACL</name>
<dbReference type="GO" id="GO:0005975">
    <property type="term" value="P:carbohydrate metabolic process"/>
    <property type="evidence" value="ECO:0007669"/>
    <property type="project" value="InterPro"/>
</dbReference>
<dbReference type="Gene3D" id="3.20.20.370">
    <property type="entry name" value="Glycoside hydrolase/deacetylase"/>
    <property type="match status" value="1"/>
</dbReference>
<proteinExistence type="predicted"/>
<keyword evidence="1" id="KW-0472">Membrane</keyword>
<dbReference type="SUPFAM" id="SSF88713">
    <property type="entry name" value="Glycoside hydrolase/deacetylase"/>
    <property type="match status" value="1"/>
</dbReference>
<reference evidence="2 3" key="1">
    <citation type="submission" date="2013-03" db="EMBL/GenBank/DDBJ databases">
        <title>Assembly of a new bacterial strain Brevibacillus borstelensis AK1.</title>
        <authorList>
            <person name="Rajan I."/>
            <person name="PoliReddy D."/>
            <person name="Sugumar T."/>
            <person name="Rathinam K."/>
            <person name="Alqarawi S."/>
            <person name="Khalil A.B."/>
            <person name="Sivakumar N."/>
        </authorList>
    </citation>
    <scope>NUCLEOTIDE SEQUENCE [LARGE SCALE GENOMIC DNA]</scope>
    <source>
        <strain evidence="2 3">AK1</strain>
    </source>
</reference>
<accession>M8DGK4</accession>
<dbReference type="OrthoDB" id="5437800at2"/>
<keyword evidence="1" id="KW-0812">Transmembrane</keyword>